<accession>A0A240CAQ6</accession>
<sequence length="283" mass="31782">MIREMEHRKKIKLSCGTLINVTSRGKHTAPACLLLHGLDNNTHIWDSIASELSENFRVHAIDIRGHGDSDWANSNSYTLTTFISDIEQIRTCLLLSEFILIGHSLGGRIATYYTAEYPDHVKKLIIIDTAPEIGSNIIEKLKSDAEIQPEKFQDFQSCYSYMQAIYPLSQQSLLYDFCQHSFSKHNDIYTSKTDPAFKNKMFSSSTQGEISPLQDKKIWSKLQKIRAPTLIIRGGFSAVLSSQVAAKMASMLPNADISVIERAGHAVMLDNPQQTVKAIIDFI</sequence>
<dbReference type="AlphaFoldDB" id="A0A240CAQ6"/>
<dbReference type="PRINTS" id="PR00412">
    <property type="entry name" value="EPOXHYDRLASE"/>
</dbReference>
<gene>
    <name evidence="2" type="primary">dehH1</name>
    <name evidence="2" type="ORF">SAMEA4384070_04172</name>
</gene>
<dbReference type="Pfam" id="PF00561">
    <property type="entry name" value="Abhydrolase_1"/>
    <property type="match status" value="1"/>
</dbReference>
<dbReference type="InterPro" id="IPR050266">
    <property type="entry name" value="AB_hydrolase_sf"/>
</dbReference>
<reference evidence="2 3" key="1">
    <citation type="submission" date="2017-06" db="EMBL/GenBank/DDBJ databases">
        <authorList>
            <consortium name="Pathogen Informatics"/>
        </authorList>
    </citation>
    <scope>NUCLEOTIDE SEQUENCE [LARGE SCALE GENOMIC DNA]</scope>
    <source>
        <strain evidence="2 3">NCTC12148</strain>
    </source>
</reference>
<name>A0A240CAQ6_SERFI</name>
<dbReference type="PRINTS" id="PR00111">
    <property type="entry name" value="ABHYDROLASE"/>
</dbReference>
<evidence type="ECO:0000313" key="2">
    <source>
        <dbReference type="EMBL" id="SNW05067.1"/>
    </source>
</evidence>
<dbReference type="Proteomes" id="UP000215134">
    <property type="component" value="Chromosome 1"/>
</dbReference>
<organism evidence="2 3">
    <name type="scientific">Serratia ficaria</name>
    <dbReference type="NCBI Taxonomy" id="61651"/>
    <lineage>
        <taxon>Bacteria</taxon>
        <taxon>Pseudomonadati</taxon>
        <taxon>Pseudomonadota</taxon>
        <taxon>Gammaproteobacteria</taxon>
        <taxon>Enterobacterales</taxon>
        <taxon>Yersiniaceae</taxon>
        <taxon>Serratia</taxon>
    </lineage>
</organism>
<dbReference type="EC" id="3.8.1.3" evidence="2"/>
<dbReference type="InterPro" id="IPR000639">
    <property type="entry name" value="Epox_hydrolase-like"/>
</dbReference>
<dbReference type="GO" id="GO:0016020">
    <property type="term" value="C:membrane"/>
    <property type="evidence" value="ECO:0007669"/>
    <property type="project" value="TreeGrafter"/>
</dbReference>
<dbReference type="PANTHER" id="PTHR43798">
    <property type="entry name" value="MONOACYLGLYCEROL LIPASE"/>
    <property type="match status" value="1"/>
</dbReference>
<dbReference type="GO" id="GO:0018785">
    <property type="term" value="F:haloacetate dehalogenase activity"/>
    <property type="evidence" value="ECO:0007669"/>
    <property type="project" value="UniProtKB-EC"/>
</dbReference>
<dbReference type="InterPro" id="IPR029058">
    <property type="entry name" value="AB_hydrolase_fold"/>
</dbReference>
<evidence type="ECO:0000313" key="3">
    <source>
        <dbReference type="Proteomes" id="UP000215134"/>
    </source>
</evidence>
<proteinExistence type="predicted"/>
<dbReference type="Gene3D" id="3.40.50.1820">
    <property type="entry name" value="alpha/beta hydrolase"/>
    <property type="match status" value="1"/>
</dbReference>
<dbReference type="PANTHER" id="PTHR43798:SF33">
    <property type="entry name" value="HYDROLASE, PUTATIVE (AFU_ORTHOLOGUE AFUA_2G14860)-RELATED"/>
    <property type="match status" value="1"/>
</dbReference>
<evidence type="ECO:0000259" key="1">
    <source>
        <dbReference type="Pfam" id="PF00561"/>
    </source>
</evidence>
<dbReference type="InterPro" id="IPR000073">
    <property type="entry name" value="AB_hydrolase_1"/>
</dbReference>
<dbReference type="SUPFAM" id="SSF53474">
    <property type="entry name" value="alpha/beta-Hydrolases"/>
    <property type="match status" value="1"/>
</dbReference>
<keyword evidence="2" id="KW-0378">Hydrolase</keyword>
<dbReference type="EMBL" id="LT906479">
    <property type="protein sequence ID" value="SNW05067.1"/>
    <property type="molecule type" value="Genomic_DNA"/>
</dbReference>
<feature type="domain" description="AB hydrolase-1" evidence="1">
    <location>
        <begin position="33"/>
        <end position="272"/>
    </location>
</feature>
<dbReference type="KEGG" id="sfj:SAMEA4384070_4172"/>
<keyword evidence="3" id="KW-1185">Reference proteome</keyword>
<protein>
    <submittedName>
        <fullName evidence="2">Haloacetate dehalogenase H-1</fullName>
        <ecNumber evidence="2">3.8.1.3</ecNumber>
    </submittedName>
</protein>
<dbReference type="OrthoDB" id="9780765at2"/>